<keyword evidence="2" id="KW-0732">Signal</keyword>
<dbReference type="Proteomes" id="UP000012174">
    <property type="component" value="Unassembled WGS sequence"/>
</dbReference>
<feature type="compositionally biased region" description="Basic and acidic residues" evidence="1">
    <location>
        <begin position="36"/>
        <end position="45"/>
    </location>
</feature>
<dbReference type="EMBL" id="KB706185">
    <property type="protein sequence ID" value="EMR68772.1"/>
    <property type="molecule type" value="Genomic_DNA"/>
</dbReference>
<accession>M7SWV0</accession>
<evidence type="ECO:0000256" key="2">
    <source>
        <dbReference type="SAM" id="SignalP"/>
    </source>
</evidence>
<dbReference type="AlphaFoldDB" id="M7SWV0"/>
<evidence type="ECO:0000313" key="4">
    <source>
        <dbReference type="Proteomes" id="UP000012174"/>
    </source>
</evidence>
<proteinExistence type="predicted"/>
<feature type="signal peptide" evidence="2">
    <location>
        <begin position="1"/>
        <end position="18"/>
    </location>
</feature>
<evidence type="ECO:0000313" key="3">
    <source>
        <dbReference type="EMBL" id="EMR68772.1"/>
    </source>
</evidence>
<dbReference type="SUPFAM" id="SSF54427">
    <property type="entry name" value="NTF2-like"/>
    <property type="match status" value="1"/>
</dbReference>
<dbReference type="OMA" id="PAPCVRN"/>
<keyword evidence="4" id="KW-1185">Reference proteome</keyword>
<feature type="region of interest" description="Disordered" evidence="1">
    <location>
        <begin position="25"/>
        <end position="45"/>
    </location>
</feature>
<dbReference type="eggNOG" id="ENOG502SPJZ">
    <property type="taxonomic scope" value="Eukaryota"/>
</dbReference>
<dbReference type="HOGENOM" id="CLU_100997_3_2_1"/>
<dbReference type="OrthoDB" id="2820488at2759"/>
<organism evidence="3 4">
    <name type="scientific">Eutypa lata (strain UCR-EL1)</name>
    <name type="common">Grapevine dieback disease fungus</name>
    <name type="synonym">Eutypa armeniacae</name>
    <dbReference type="NCBI Taxonomy" id="1287681"/>
    <lineage>
        <taxon>Eukaryota</taxon>
        <taxon>Fungi</taxon>
        <taxon>Dikarya</taxon>
        <taxon>Ascomycota</taxon>
        <taxon>Pezizomycotina</taxon>
        <taxon>Sordariomycetes</taxon>
        <taxon>Xylariomycetidae</taxon>
        <taxon>Xylariales</taxon>
        <taxon>Diatrypaceae</taxon>
        <taxon>Eutypa</taxon>
    </lineage>
</organism>
<dbReference type="InterPro" id="IPR032710">
    <property type="entry name" value="NTF2-like_dom_sf"/>
</dbReference>
<dbReference type="Gene3D" id="3.10.450.50">
    <property type="match status" value="1"/>
</dbReference>
<sequence>MVKPTTLAVLLAPLGALAGPMSRLSSRQLEQPPPCVREDPPPSEAETKARFDKFANAFIVTKNITEAFLYIADDYINHNPAAENGAKSAWDILSPIWGDQNITVLGTKFEGAQGWLHYTNAFGEIVDRFRWEAGCIAEHWDQGEVFPPDASTAALSYESDLVRALVGL</sequence>
<protein>
    <submittedName>
        <fullName evidence="3">Putative snoal-like polyketide cyclase family protein</fullName>
    </submittedName>
</protein>
<name>M7SWV0_EUTLA</name>
<feature type="chain" id="PRO_5004085078" evidence="2">
    <location>
        <begin position="19"/>
        <end position="168"/>
    </location>
</feature>
<evidence type="ECO:0000256" key="1">
    <source>
        <dbReference type="SAM" id="MobiDB-lite"/>
    </source>
</evidence>
<reference evidence="4" key="1">
    <citation type="journal article" date="2013" name="Genome Announc.">
        <title>Draft genome sequence of the grapevine dieback fungus Eutypa lata UCR-EL1.</title>
        <authorList>
            <person name="Blanco-Ulate B."/>
            <person name="Rolshausen P.E."/>
            <person name="Cantu D."/>
        </authorList>
    </citation>
    <scope>NUCLEOTIDE SEQUENCE [LARGE SCALE GENOMIC DNA]</scope>
    <source>
        <strain evidence="4">UCR-EL1</strain>
    </source>
</reference>
<dbReference type="KEGG" id="ela:UCREL1_4221"/>
<gene>
    <name evidence="3" type="ORF">UCREL1_4221</name>
</gene>